<organism evidence="5 6">
    <name type="scientific">Actinophytocola algeriensis</name>
    <dbReference type="NCBI Taxonomy" id="1768010"/>
    <lineage>
        <taxon>Bacteria</taxon>
        <taxon>Bacillati</taxon>
        <taxon>Actinomycetota</taxon>
        <taxon>Actinomycetes</taxon>
        <taxon>Pseudonocardiales</taxon>
        <taxon>Pseudonocardiaceae</taxon>
    </lineage>
</organism>
<keyword evidence="4" id="KW-0143">Chaperone</keyword>
<dbReference type="RefSeq" id="WP_184811090.1">
    <property type="nucleotide sequence ID" value="NZ_JACHJQ010000003.1"/>
</dbReference>
<comment type="similarity">
    <text evidence="2">Belongs to the EspG family.</text>
</comment>
<comment type="caution">
    <text evidence="5">The sequence shown here is derived from an EMBL/GenBank/DDBJ whole genome shotgun (WGS) entry which is preliminary data.</text>
</comment>
<reference evidence="5 6" key="1">
    <citation type="submission" date="2020-08" db="EMBL/GenBank/DDBJ databases">
        <title>Genomic Encyclopedia of Type Strains, Phase III (KMG-III): the genomes of soil and plant-associated and newly described type strains.</title>
        <authorList>
            <person name="Whitman W."/>
        </authorList>
    </citation>
    <scope>NUCLEOTIDE SEQUENCE [LARGE SCALE GENOMIC DNA]</scope>
    <source>
        <strain evidence="5 6">CECT 8960</strain>
    </source>
</reference>
<accession>A0A7W7Q4X0</accession>
<dbReference type="EMBL" id="JACHJQ010000003">
    <property type="protein sequence ID" value="MBB4906952.1"/>
    <property type="molecule type" value="Genomic_DNA"/>
</dbReference>
<dbReference type="AlphaFoldDB" id="A0A7W7Q4X0"/>
<evidence type="ECO:0000256" key="2">
    <source>
        <dbReference type="ARBA" id="ARBA00006411"/>
    </source>
</evidence>
<dbReference type="Pfam" id="PF14011">
    <property type="entry name" value="ESX-1_EspG"/>
    <property type="match status" value="1"/>
</dbReference>
<gene>
    <name evidence="5" type="ORF">FHR82_003172</name>
</gene>
<evidence type="ECO:0000256" key="4">
    <source>
        <dbReference type="ARBA" id="ARBA00023186"/>
    </source>
</evidence>
<protein>
    <recommendedName>
        <fullName evidence="7">ESAT-6 protein secretion system EspG family protein</fullName>
    </recommendedName>
</protein>
<keyword evidence="3" id="KW-0963">Cytoplasm</keyword>
<evidence type="ECO:0000256" key="1">
    <source>
        <dbReference type="ARBA" id="ARBA00004496"/>
    </source>
</evidence>
<dbReference type="InterPro" id="IPR025734">
    <property type="entry name" value="EspG"/>
</dbReference>
<name>A0A7W7Q4X0_9PSEU</name>
<comment type="subcellular location">
    <subcellularLocation>
        <location evidence="1">Cytoplasm</location>
    </subcellularLocation>
</comment>
<keyword evidence="6" id="KW-1185">Reference proteome</keyword>
<dbReference type="Proteomes" id="UP000520767">
    <property type="component" value="Unassembled WGS sequence"/>
</dbReference>
<evidence type="ECO:0000256" key="3">
    <source>
        <dbReference type="ARBA" id="ARBA00022490"/>
    </source>
</evidence>
<evidence type="ECO:0000313" key="5">
    <source>
        <dbReference type="EMBL" id="MBB4906952.1"/>
    </source>
</evidence>
<sequence length="257" mass="28203">MSATSLSHQEFDLLWEHLGFTERPYPLDVRSFGYTMDERAALREQVRQSLAHKGLHDGAEVAPALEEQLALLGRHTRSVDGRLSVGETLRVLAASDGRRGVLAAQSDDEVRLAWVRNARLVPAVIALLPDRRPGPGGSARLPKEVFDAAVDEFAASGYVGLERTLTNGGVTGRDLRTVTTLLESGRQGGGQLAANSVDQVGRRTRTSVLNWFDTEPGRYLVHTEVTRDRVEWLTITPADTARVEQRLTEMAASLNQP</sequence>
<evidence type="ECO:0000313" key="6">
    <source>
        <dbReference type="Proteomes" id="UP000520767"/>
    </source>
</evidence>
<evidence type="ECO:0008006" key="7">
    <source>
        <dbReference type="Google" id="ProtNLM"/>
    </source>
</evidence>
<proteinExistence type="inferred from homology"/>